<evidence type="ECO:0000256" key="1">
    <source>
        <dbReference type="SAM" id="MobiDB-lite"/>
    </source>
</evidence>
<evidence type="ECO:0000313" key="3">
    <source>
        <dbReference type="Proteomes" id="UP001446871"/>
    </source>
</evidence>
<reference evidence="2 3" key="1">
    <citation type="submission" date="2023-01" db="EMBL/GenBank/DDBJ databases">
        <title>Analysis of 21 Apiospora genomes using comparative genomics revels a genus with tremendous synthesis potential of carbohydrate active enzymes and secondary metabolites.</title>
        <authorList>
            <person name="Sorensen T."/>
        </authorList>
    </citation>
    <scope>NUCLEOTIDE SEQUENCE [LARGE SCALE GENOMIC DNA]</scope>
    <source>
        <strain evidence="2 3">CBS 83171</strain>
    </source>
</reference>
<sequence length="148" mass="17207">MATRKDPASQGQAQAQTPPLKQPSDRINSLRSQSKKLSWRNSFKLGRGGRTPSFKQEAQAERAAQKPQRYAQIVSVYNGLTWEKLRDEVLLKRWPDEDFFQEPDRKKDQWVFETPGEFTEHDKRAIRRLVSTKNVQRPPSPEPESESE</sequence>
<protein>
    <submittedName>
        <fullName evidence="2">Uncharacterized protein</fullName>
    </submittedName>
</protein>
<comment type="caution">
    <text evidence="2">The sequence shown here is derived from an EMBL/GenBank/DDBJ whole genome shotgun (WGS) entry which is preliminary data.</text>
</comment>
<accession>A0ABR1W2F2</accession>
<dbReference type="Proteomes" id="UP001446871">
    <property type="component" value="Unassembled WGS sequence"/>
</dbReference>
<organism evidence="2 3">
    <name type="scientific">Apiospora saccharicola</name>
    <dbReference type="NCBI Taxonomy" id="335842"/>
    <lineage>
        <taxon>Eukaryota</taxon>
        <taxon>Fungi</taxon>
        <taxon>Dikarya</taxon>
        <taxon>Ascomycota</taxon>
        <taxon>Pezizomycotina</taxon>
        <taxon>Sordariomycetes</taxon>
        <taxon>Xylariomycetidae</taxon>
        <taxon>Amphisphaeriales</taxon>
        <taxon>Apiosporaceae</taxon>
        <taxon>Apiospora</taxon>
    </lineage>
</organism>
<feature type="region of interest" description="Disordered" evidence="1">
    <location>
        <begin position="122"/>
        <end position="148"/>
    </location>
</feature>
<proteinExistence type="predicted"/>
<keyword evidence="3" id="KW-1185">Reference proteome</keyword>
<feature type="compositionally biased region" description="Polar residues" evidence="1">
    <location>
        <begin position="9"/>
        <end position="32"/>
    </location>
</feature>
<dbReference type="EMBL" id="JAQQWM010000002">
    <property type="protein sequence ID" value="KAK8077665.1"/>
    <property type="molecule type" value="Genomic_DNA"/>
</dbReference>
<gene>
    <name evidence="2" type="ORF">PG996_003835</name>
</gene>
<feature type="region of interest" description="Disordered" evidence="1">
    <location>
        <begin position="1"/>
        <end position="68"/>
    </location>
</feature>
<evidence type="ECO:0000313" key="2">
    <source>
        <dbReference type="EMBL" id="KAK8077665.1"/>
    </source>
</evidence>
<name>A0ABR1W2F2_9PEZI</name>